<organism evidence="5 6">
    <name type="scientific">Aliiroseovarius zhejiangensis</name>
    <dbReference type="NCBI Taxonomy" id="1632025"/>
    <lineage>
        <taxon>Bacteria</taxon>
        <taxon>Pseudomonadati</taxon>
        <taxon>Pseudomonadota</taxon>
        <taxon>Alphaproteobacteria</taxon>
        <taxon>Rhodobacterales</taxon>
        <taxon>Paracoccaceae</taxon>
        <taxon>Aliiroseovarius</taxon>
    </lineage>
</organism>
<evidence type="ECO:0000313" key="5">
    <source>
        <dbReference type="EMBL" id="GHE98317.1"/>
    </source>
</evidence>
<dbReference type="PANTHER" id="PTHR37418:SF2">
    <property type="entry name" value="3-KETO-5-AMINOHEXANOATE CLEAVAGE ENZYME"/>
    <property type="match status" value="1"/>
</dbReference>
<evidence type="ECO:0000256" key="2">
    <source>
        <dbReference type="ARBA" id="ARBA00022679"/>
    </source>
</evidence>
<dbReference type="RefSeq" id="WP_308442445.1">
    <property type="nucleotide sequence ID" value="NZ_BNCH01000003.1"/>
</dbReference>
<dbReference type="InterPro" id="IPR013785">
    <property type="entry name" value="Aldolase_TIM"/>
</dbReference>
<dbReference type="PANTHER" id="PTHR37418">
    <property type="entry name" value="3-KETO-5-AMINOHEXANOATE CLEAVAGE ENZYME-RELATED"/>
    <property type="match status" value="1"/>
</dbReference>
<dbReference type="Gene3D" id="3.20.20.70">
    <property type="entry name" value="Aldolase class I"/>
    <property type="match status" value="1"/>
</dbReference>
<dbReference type="InterPro" id="IPR008567">
    <property type="entry name" value="BKACE"/>
</dbReference>
<dbReference type="Pfam" id="PF05853">
    <property type="entry name" value="BKACE"/>
    <property type="match status" value="1"/>
</dbReference>
<accession>A0ABQ3J1W5</accession>
<keyword evidence="4" id="KW-0862">Zinc</keyword>
<protein>
    <submittedName>
        <fullName evidence="5">3-keto-5-aminohexanoate cleavage protein</fullName>
    </submittedName>
</protein>
<reference evidence="6" key="1">
    <citation type="journal article" date="2019" name="Int. J. Syst. Evol. Microbiol.">
        <title>The Global Catalogue of Microorganisms (GCM) 10K type strain sequencing project: providing services to taxonomists for standard genome sequencing and annotation.</title>
        <authorList>
            <consortium name="The Broad Institute Genomics Platform"/>
            <consortium name="The Broad Institute Genome Sequencing Center for Infectious Disease"/>
            <person name="Wu L."/>
            <person name="Ma J."/>
        </authorList>
    </citation>
    <scope>NUCLEOTIDE SEQUENCE [LARGE SCALE GENOMIC DNA]</scope>
    <source>
        <strain evidence="6">KCTC 42443</strain>
    </source>
</reference>
<comment type="cofactor">
    <cofactor evidence="1">
        <name>Zn(2+)</name>
        <dbReference type="ChEBI" id="CHEBI:29105"/>
    </cofactor>
</comment>
<dbReference type="EMBL" id="BNCH01000003">
    <property type="protein sequence ID" value="GHE98317.1"/>
    <property type="molecule type" value="Genomic_DNA"/>
</dbReference>
<proteinExistence type="predicted"/>
<dbReference type="Proteomes" id="UP000609802">
    <property type="component" value="Unassembled WGS sequence"/>
</dbReference>
<evidence type="ECO:0000256" key="3">
    <source>
        <dbReference type="ARBA" id="ARBA00022723"/>
    </source>
</evidence>
<evidence type="ECO:0000313" key="6">
    <source>
        <dbReference type="Proteomes" id="UP000609802"/>
    </source>
</evidence>
<comment type="caution">
    <text evidence="5">The sequence shown here is derived from an EMBL/GenBank/DDBJ whole genome shotgun (WGS) entry which is preliminary data.</text>
</comment>
<keyword evidence="6" id="KW-1185">Reference proteome</keyword>
<keyword evidence="2" id="KW-0808">Transferase</keyword>
<name>A0ABQ3J1W5_9RHOB</name>
<keyword evidence="3" id="KW-0479">Metal-binding</keyword>
<gene>
    <name evidence="5" type="ORF">GCM10016455_18760</name>
</gene>
<evidence type="ECO:0000256" key="1">
    <source>
        <dbReference type="ARBA" id="ARBA00001947"/>
    </source>
</evidence>
<sequence>MALPRLMVAPNGARLTQADHPALPITLPEIIATARDCHAAGADGLHLHLRDADGGHLLDAGAYREAVQELTAQVPDIAVQITTEAVGKYDPPHQRRVAMNAGASMVSASVRELCRDPKDVTQAFYRDCADQGIAIQHILYDRDDAELLARTLPQDLLTAPDLQLLFVLGRYAADQNSDPQDLDPFLDWMKTQKLTPDWAVCAFGQGETESLVYAARYGGKCRVGFENARVHADGRLAKDNADRVRAVRDAIRHFPPRV</sequence>
<evidence type="ECO:0000256" key="4">
    <source>
        <dbReference type="ARBA" id="ARBA00022833"/>
    </source>
</evidence>